<accession>A0A9P4SCH5</accession>
<organism evidence="2 3">
    <name type="scientific">Patellaria atrata CBS 101060</name>
    <dbReference type="NCBI Taxonomy" id="1346257"/>
    <lineage>
        <taxon>Eukaryota</taxon>
        <taxon>Fungi</taxon>
        <taxon>Dikarya</taxon>
        <taxon>Ascomycota</taxon>
        <taxon>Pezizomycotina</taxon>
        <taxon>Dothideomycetes</taxon>
        <taxon>Dothideomycetes incertae sedis</taxon>
        <taxon>Patellariales</taxon>
        <taxon>Patellariaceae</taxon>
        <taxon>Patellaria</taxon>
    </lineage>
</organism>
<dbReference type="InterPro" id="IPR011009">
    <property type="entry name" value="Kinase-like_dom_sf"/>
</dbReference>
<dbReference type="GO" id="GO:0005524">
    <property type="term" value="F:ATP binding"/>
    <property type="evidence" value="ECO:0007669"/>
    <property type="project" value="InterPro"/>
</dbReference>
<evidence type="ECO:0000259" key="1">
    <source>
        <dbReference type="PROSITE" id="PS50011"/>
    </source>
</evidence>
<evidence type="ECO:0000313" key="3">
    <source>
        <dbReference type="Proteomes" id="UP000799429"/>
    </source>
</evidence>
<keyword evidence="3" id="KW-1185">Reference proteome</keyword>
<dbReference type="GO" id="GO:0004672">
    <property type="term" value="F:protein kinase activity"/>
    <property type="evidence" value="ECO:0007669"/>
    <property type="project" value="InterPro"/>
</dbReference>
<dbReference type="SUPFAM" id="SSF56112">
    <property type="entry name" value="Protein kinase-like (PK-like)"/>
    <property type="match status" value="1"/>
</dbReference>
<dbReference type="InterPro" id="IPR000719">
    <property type="entry name" value="Prot_kinase_dom"/>
</dbReference>
<dbReference type="Gene3D" id="1.10.510.10">
    <property type="entry name" value="Transferase(Phosphotransferase) domain 1"/>
    <property type="match status" value="1"/>
</dbReference>
<evidence type="ECO:0000313" key="2">
    <source>
        <dbReference type="EMBL" id="KAF2839317.1"/>
    </source>
</evidence>
<comment type="caution">
    <text evidence="2">The sequence shown here is derived from an EMBL/GenBank/DDBJ whole genome shotgun (WGS) entry which is preliminary data.</text>
</comment>
<sequence>MLKTVGEEVNFGEDIGTDGYKPPKLRPWPVLPTALQGEMNKPLNPSHDVYSIGVIIWYLIEQWDFRTIGLPLEHYDESHPKVLHDAGEDGTGKFFTNHPDADSKIYGNPLQVSSQRNDPRVMEMAELVRRCLRPRPEERPTLIELKERLEKIVF</sequence>
<dbReference type="AlphaFoldDB" id="A0A9P4SCH5"/>
<feature type="domain" description="Protein kinase" evidence="1">
    <location>
        <begin position="1"/>
        <end position="154"/>
    </location>
</feature>
<gene>
    <name evidence="2" type="ORF">M501DRAFT_1003906</name>
</gene>
<proteinExistence type="predicted"/>
<dbReference type="EMBL" id="MU006095">
    <property type="protein sequence ID" value="KAF2839317.1"/>
    <property type="molecule type" value="Genomic_DNA"/>
</dbReference>
<reference evidence="2" key="1">
    <citation type="journal article" date="2020" name="Stud. Mycol.">
        <title>101 Dothideomycetes genomes: a test case for predicting lifestyles and emergence of pathogens.</title>
        <authorList>
            <person name="Haridas S."/>
            <person name="Albert R."/>
            <person name="Binder M."/>
            <person name="Bloem J."/>
            <person name="Labutti K."/>
            <person name="Salamov A."/>
            <person name="Andreopoulos B."/>
            <person name="Baker S."/>
            <person name="Barry K."/>
            <person name="Bills G."/>
            <person name="Bluhm B."/>
            <person name="Cannon C."/>
            <person name="Castanera R."/>
            <person name="Culley D."/>
            <person name="Daum C."/>
            <person name="Ezra D."/>
            <person name="Gonzalez J."/>
            <person name="Henrissat B."/>
            <person name="Kuo A."/>
            <person name="Liang C."/>
            <person name="Lipzen A."/>
            <person name="Lutzoni F."/>
            <person name="Magnuson J."/>
            <person name="Mondo S."/>
            <person name="Nolan M."/>
            <person name="Ohm R."/>
            <person name="Pangilinan J."/>
            <person name="Park H.-J."/>
            <person name="Ramirez L."/>
            <person name="Alfaro M."/>
            <person name="Sun H."/>
            <person name="Tritt A."/>
            <person name="Yoshinaga Y."/>
            <person name="Zwiers L.-H."/>
            <person name="Turgeon B."/>
            <person name="Goodwin S."/>
            <person name="Spatafora J."/>
            <person name="Crous P."/>
            <person name="Grigoriev I."/>
        </authorList>
    </citation>
    <scope>NUCLEOTIDE SEQUENCE</scope>
    <source>
        <strain evidence="2">CBS 101060</strain>
    </source>
</reference>
<name>A0A9P4SCH5_9PEZI</name>
<dbReference type="PROSITE" id="PS50011">
    <property type="entry name" value="PROTEIN_KINASE_DOM"/>
    <property type="match status" value="1"/>
</dbReference>
<dbReference type="Proteomes" id="UP000799429">
    <property type="component" value="Unassembled WGS sequence"/>
</dbReference>
<protein>
    <recommendedName>
        <fullName evidence="1">Protein kinase domain-containing protein</fullName>
    </recommendedName>
</protein>